<dbReference type="Proteomes" id="UP000549394">
    <property type="component" value="Unassembled WGS sequence"/>
</dbReference>
<dbReference type="InterPro" id="IPR036392">
    <property type="entry name" value="PLAT/LH2_dom_sf"/>
</dbReference>
<evidence type="ECO:0000313" key="3">
    <source>
        <dbReference type="EMBL" id="CAD5111181.1"/>
    </source>
</evidence>
<comment type="caution">
    <text evidence="3">The sequence shown here is derived from an EMBL/GenBank/DDBJ whole genome shotgun (WGS) entry which is preliminary data.</text>
</comment>
<organism evidence="3 4">
    <name type="scientific">Dimorphilus gyrociliatus</name>
    <dbReference type="NCBI Taxonomy" id="2664684"/>
    <lineage>
        <taxon>Eukaryota</taxon>
        <taxon>Metazoa</taxon>
        <taxon>Spiralia</taxon>
        <taxon>Lophotrochozoa</taxon>
        <taxon>Annelida</taxon>
        <taxon>Polychaeta</taxon>
        <taxon>Polychaeta incertae sedis</taxon>
        <taxon>Dinophilidae</taxon>
        <taxon>Dimorphilus</taxon>
    </lineage>
</organism>
<dbReference type="PROSITE" id="PS50095">
    <property type="entry name" value="PLAT"/>
    <property type="match status" value="1"/>
</dbReference>
<dbReference type="AlphaFoldDB" id="A0A7I8V6L8"/>
<evidence type="ECO:0000313" key="4">
    <source>
        <dbReference type="Proteomes" id="UP000549394"/>
    </source>
</evidence>
<keyword evidence="4" id="KW-1185">Reference proteome</keyword>
<dbReference type="Gene3D" id="2.60.60.20">
    <property type="entry name" value="PLAT/LH2 domain"/>
    <property type="match status" value="1"/>
</dbReference>
<dbReference type="EMBL" id="CAJFCJ010000001">
    <property type="protein sequence ID" value="CAD5111181.1"/>
    <property type="molecule type" value="Genomic_DNA"/>
</dbReference>
<gene>
    <name evidence="3" type="ORF">DGYR_LOCUS505</name>
</gene>
<evidence type="ECO:0000256" key="1">
    <source>
        <dbReference type="PROSITE-ProRule" id="PRU00152"/>
    </source>
</evidence>
<feature type="domain" description="PLAT" evidence="2">
    <location>
        <begin position="1"/>
        <end position="102"/>
    </location>
</feature>
<dbReference type="SUPFAM" id="SSF49723">
    <property type="entry name" value="Lipase/lipooxygenase domain (PLAT/LH2 domain)"/>
    <property type="match status" value="1"/>
</dbReference>
<accession>A0A7I8V6L8</accession>
<protein>
    <submittedName>
        <fullName evidence="3">DgyrCDS515</fullName>
    </submittedName>
</protein>
<proteinExistence type="predicted"/>
<sequence>MTVEVKFNSLWNVTDPGFILNCNLSDKEVLKTGNDDHFLIFTQETLGALKSVTVNCKSCEKDSWYLCYIRIHDILCNRIFYFPFHGWIIPENGIKTVNIPVCFDETSLHIRRFIRCFLEYHIWLRLFFGKESYLSAFGCIANTLLCLGHTVAALTTSALVYNYRCSSPAFWWSSGSRVIEICFWSFIPWIILVFFEVVLRNVRSKKALLSEYTPAIDLAHLVPSVGVEKRILDGSKQKKFDKKNYDENSLSKSQSKISLKLSQDSLDYSIERFQGDIINEELGENKISLQRSVASQFSENVLFKEVIDINIGNVAAEQVPNFNPYLPISSPKLNKKLLLSFPRASGDADSLDEKNAFSLSHDRLANKISVNCPANELPFRLSNTIYQDKTQINELNQKPIEFINDLSTKIVEDAMKDDMDRDSLEDFEYITKHPISSYLSNRELNLMVKLSIEKALACKSNLKGEFLRKCLNGMEIKDNHFLSGRCTDGFSENVKLNSKSNFHTEQFPDRIAIDSNLEDNQTTIDDQYDQRLSMTNKKLKKNVGSIQTPFNKKRQNTRLAYGIMSRIEKGDQKLVNHLMLFVLREAVEGFQGTIEESLNQKWNSNNIDTNEDNLLKSLIEESNKQIYLSIVKSIPAVVKFLNKSNLRDALRTDDRFNQEYLNTNRNASTKYIDPTRSELSTRTLLTGDEREYLFDKFEKRASKSNKIVNELRRIVGMKPKKTDDEEIMNIYEKYFCNQCPDRERLEEELYRL</sequence>
<reference evidence="3 4" key="1">
    <citation type="submission" date="2020-08" db="EMBL/GenBank/DDBJ databases">
        <authorList>
            <person name="Hejnol A."/>
        </authorList>
    </citation>
    <scope>NUCLEOTIDE SEQUENCE [LARGE SCALE GENOMIC DNA]</scope>
</reference>
<comment type="caution">
    <text evidence="1">Lacks conserved residue(s) required for the propagation of feature annotation.</text>
</comment>
<name>A0A7I8V6L8_9ANNE</name>
<dbReference type="OrthoDB" id="5322100at2759"/>
<evidence type="ECO:0000259" key="2">
    <source>
        <dbReference type="PROSITE" id="PS50095"/>
    </source>
</evidence>
<dbReference type="InterPro" id="IPR001024">
    <property type="entry name" value="PLAT/LH2_dom"/>
</dbReference>